<accession>T2G7M0</accession>
<evidence type="ECO:0000313" key="3">
    <source>
        <dbReference type="Proteomes" id="UP000016587"/>
    </source>
</evidence>
<protein>
    <recommendedName>
        <fullName evidence="4">Rod shape-determining protein MreD</fullName>
    </recommendedName>
</protein>
<reference evidence="2 3" key="1">
    <citation type="journal article" date="2013" name="J. Bacteriol.">
        <title>Roles of HynAB and Ech, the only two hydrogenases found in the model sulfate reducer Desulfovibrio gigas.</title>
        <authorList>
            <person name="Morais-Silva F.O."/>
            <person name="Santos C.I."/>
            <person name="Rodrigues R."/>
            <person name="Pereira I.A."/>
            <person name="Rodrigues-Pousada C."/>
        </authorList>
    </citation>
    <scope>NUCLEOTIDE SEQUENCE [LARGE SCALE GENOMIC DNA]</scope>
    <source>
        <strain evidence="3">ATCC 19364 / DSM 1382 / NCIMB 9332 / VKM B-1759</strain>
    </source>
</reference>
<dbReference type="eggNOG" id="ENOG50343K2">
    <property type="taxonomic scope" value="Bacteria"/>
</dbReference>
<keyword evidence="3" id="KW-1185">Reference proteome</keyword>
<dbReference type="OrthoDB" id="5470719at2"/>
<feature type="transmembrane region" description="Helical" evidence="1">
    <location>
        <begin position="122"/>
        <end position="141"/>
    </location>
</feature>
<name>T2G7M0_MEGG1</name>
<organism evidence="2 3">
    <name type="scientific">Megalodesulfovibrio gigas (strain ATCC 19364 / DSM 1382 / NCIMB 9332 / VKM B-1759)</name>
    <name type="common">Desulfovibrio gigas</name>
    <dbReference type="NCBI Taxonomy" id="1121448"/>
    <lineage>
        <taxon>Bacteria</taxon>
        <taxon>Pseudomonadati</taxon>
        <taxon>Thermodesulfobacteriota</taxon>
        <taxon>Desulfovibrionia</taxon>
        <taxon>Desulfovibrionales</taxon>
        <taxon>Desulfovibrionaceae</taxon>
        <taxon>Megalodesulfovibrio</taxon>
    </lineage>
</organism>
<evidence type="ECO:0000313" key="2">
    <source>
        <dbReference type="EMBL" id="AGW12565.1"/>
    </source>
</evidence>
<dbReference type="PATRIC" id="fig|1121448.10.peg.663"/>
<gene>
    <name evidence="2" type="ORF">DGI_0658</name>
</gene>
<dbReference type="KEGG" id="dgg:DGI_0658"/>
<dbReference type="RefSeq" id="WP_021759232.1">
    <property type="nucleotide sequence ID" value="NC_022444.1"/>
</dbReference>
<keyword evidence="1" id="KW-0472">Membrane</keyword>
<dbReference type="EMBL" id="CP006585">
    <property type="protein sequence ID" value="AGW12565.1"/>
    <property type="molecule type" value="Genomic_DNA"/>
</dbReference>
<evidence type="ECO:0000256" key="1">
    <source>
        <dbReference type="SAM" id="Phobius"/>
    </source>
</evidence>
<sequence>MRNVLWWLGFIICCLWAQRLVQGVDFLVVGLVISAREGRLMQTAWLFGTFLLLQEGAGSLAFGSGLLWQGGAMLIYVLGRWLFETRNVLFIFLMGCCLGVWRYVLIHGMAALQEYTLSPRSMFLWECLLQALLFPLAWSIAHALRGRPEADAATV</sequence>
<dbReference type="Proteomes" id="UP000016587">
    <property type="component" value="Chromosome"/>
</dbReference>
<keyword evidence="1" id="KW-0812">Transmembrane</keyword>
<dbReference type="HOGENOM" id="CLU_134930_0_0_7"/>
<dbReference type="STRING" id="1121448.DGI_0658"/>
<reference evidence="3" key="2">
    <citation type="submission" date="2013-07" db="EMBL/GenBank/DDBJ databases">
        <authorList>
            <person name="Morais-Silva F.O."/>
            <person name="Rezende A.M."/>
            <person name="Pimentel C."/>
            <person name="Resende D.M."/>
            <person name="Santos C.I."/>
            <person name="Clemente C."/>
            <person name="de Oliveira L.M."/>
            <person name="da Silva S.M."/>
            <person name="Costa D.A."/>
            <person name="Varela-Raposo A."/>
            <person name="Horacio E.C.A."/>
            <person name="Matos M."/>
            <person name="Flores O."/>
            <person name="Ruiz J.C."/>
            <person name="Rodrigues-Pousada C."/>
        </authorList>
    </citation>
    <scope>NUCLEOTIDE SEQUENCE [LARGE SCALE GENOMIC DNA]</scope>
    <source>
        <strain evidence="3">ATCC 19364 / DSM 1382 / NCIMB 9332 / VKM B-1759</strain>
    </source>
</reference>
<feature type="transmembrane region" description="Helical" evidence="1">
    <location>
        <begin position="88"/>
        <end position="110"/>
    </location>
</feature>
<evidence type="ECO:0008006" key="4">
    <source>
        <dbReference type="Google" id="ProtNLM"/>
    </source>
</evidence>
<feature type="transmembrane region" description="Helical" evidence="1">
    <location>
        <begin position="47"/>
        <end position="68"/>
    </location>
</feature>
<dbReference type="AlphaFoldDB" id="T2G7M0"/>
<keyword evidence="1" id="KW-1133">Transmembrane helix</keyword>
<proteinExistence type="predicted"/>